<evidence type="ECO:0000313" key="2">
    <source>
        <dbReference type="EMBL" id="OMP13268.1"/>
    </source>
</evidence>
<comment type="caution">
    <text evidence="2">The sequence shown here is derived from an EMBL/GenBank/DDBJ whole genome shotgun (WGS) entry which is preliminary data.</text>
</comment>
<organism evidence="2 3">
    <name type="scientific">Corchorus olitorius</name>
    <dbReference type="NCBI Taxonomy" id="93759"/>
    <lineage>
        <taxon>Eukaryota</taxon>
        <taxon>Viridiplantae</taxon>
        <taxon>Streptophyta</taxon>
        <taxon>Embryophyta</taxon>
        <taxon>Tracheophyta</taxon>
        <taxon>Spermatophyta</taxon>
        <taxon>Magnoliopsida</taxon>
        <taxon>eudicotyledons</taxon>
        <taxon>Gunneridae</taxon>
        <taxon>Pentapetalae</taxon>
        <taxon>rosids</taxon>
        <taxon>malvids</taxon>
        <taxon>Malvales</taxon>
        <taxon>Malvaceae</taxon>
        <taxon>Grewioideae</taxon>
        <taxon>Apeibeae</taxon>
        <taxon>Corchorus</taxon>
    </lineage>
</organism>
<dbReference type="SUPFAM" id="SSF48168">
    <property type="entry name" value="R1 subunit of ribonucleotide reductase, N-terminal domain"/>
    <property type="match status" value="1"/>
</dbReference>
<dbReference type="Pfam" id="PF00317">
    <property type="entry name" value="Ribonuc_red_lgN"/>
    <property type="match status" value="1"/>
</dbReference>
<name>A0A1R3L1W4_9ROSI</name>
<dbReference type="InterPro" id="IPR013509">
    <property type="entry name" value="RNR_lsu_N"/>
</dbReference>
<dbReference type="AlphaFoldDB" id="A0A1R3L1W4"/>
<dbReference type="InterPro" id="IPR008926">
    <property type="entry name" value="RNR_R1-su_N"/>
</dbReference>
<dbReference type="Proteomes" id="UP000187203">
    <property type="component" value="Unassembled WGS sequence"/>
</dbReference>
<protein>
    <recommendedName>
        <fullName evidence="1">Ribonucleotide reductase large subunit N-terminal domain-containing protein</fullName>
    </recommendedName>
</protein>
<sequence length="201" mass="23348">MRKNKSLISGQDWLDGTGLNTYEGEQTEPFHLMGQKYSDSLYRALWRNYIQKLTLVPGMNTMFVKLFDLDMLAKELQPSRDQIIDWRGYQYLEQGGCLWPIPSNTVWNISGYNLVTKEDAKEPPQWAWMRLAMALAMEENDKNLAAINFYNLLSRLAILPTETLLREAGKQNPNFLEDKSTRIPDRFEAYMGWYSSGSSRN</sequence>
<reference evidence="3" key="1">
    <citation type="submission" date="2013-09" db="EMBL/GenBank/DDBJ databases">
        <title>Corchorus olitorius genome sequencing.</title>
        <authorList>
            <person name="Alam M."/>
            <person name="Haque M.S."/>
            <person name="Islam M.S."/>
            <person name="Emdad E.M."/>
            <person name="Islam M.M."/>
            <person name="Ahmed B."/>
            <person name="Halim A."/>
            <person name="Hossen Q.M.M."/>
            <person name="Hossain M.Z."/>
            <person name="Ahmed R."/>
            <person name="Khan M.M."/>
            <person name="Islam R."/>
            <person name="Rashid M.M."/>
            <person name="Khan S.A."/>
            <person name="Rahman M.S."/>
            <person name="Alam M."/>
            <person name="Yahiya A.S."/>
            <person name="Khan M.S."/>
            <person name="Azam M.S."/>
            <person name="Haque T."/>
            <person name="Lashkar M.Z.H."/>
            <person name="Akhand A.I."/>
            <person name="Morshed G."/>
            <person name="Roy S."/>
            <person name="Uddin K.S."/>
            <person name="Rabeya T."/>
            <person name="Hossain A.S."/>
            <person name="Chowdhury A."/>
            <person name="Snigdha A.R."/>
            <person name="Mortoza M.S."/>
            <person name="Matin S.A."/>
            <person name="Hoque S.M.E."/>
            <person name="Islam M.K."/>
            <person name="Roy D.K."/>
            <person name="Haider R."/>
            <person name="Moosa M.M."/>
            <person name="Elias S.M."/>
            <person name="Hasan A.M."/>
            <person name="Jahan S."/>
            <person name="Shafiuddin M."/>
            <person name="Mahmood N."/>
            <person name="Shommy N.S."/>
        </authorList>
    </citation>
    <scope>NUCLEOTIDE SEQUENCE [LARGE SCALE GENOMIC DNA]</scope>
    <source>
        <strain evidence="3">cv. O-4</strain>
    </source>
</reference>
<gene>
    <name evidence="2" type="ORF">COLO4_01973</name>
</gene>
<dbReference type="GO" id="GO:0009263">
    <property type="term" value="P:deoxyribonucleotide biosynthetic process"/>
    <property type="evidence" value="ECO:0007669"/>
    <property type="project" value="InterPro"/>
</dbReference>
<evidence type="ECO:0000313" key="3">
    <source>
        <dbReference type="Proteomes" id="UP000187203"/>
    </source>
</evidence>
<dbReference type="GO" id="GO:0004748">
    <property type="term" value="F:ribonucleoside-diphosphate reductase activity, thioredoxin disulfide as acceptor"/>
    <property type="evidence" value="ECO:0007669"/>
    <property type="project" value="InterPro"/>
</dbReference>
<keyword evidence="3" id="KW-1185">Reference proteome</keyword>
<feature type="domain" description="Ribonucleotide reductase large subunit N-terminal" evidence="1">
    <location>
        <begin position="117"/>
        <end position="172"/>
    </location>
</feature>
<accession>A0A1R3L1W4</accession>
<dbReference type="EMBL" id="AWUE01004707">
    <property type="protein sequence ID" value="OMP13268.1"/>
    <property type="molecule type" value="Genomic_DNA"/>
</dbReference>
<dbReference type="GO" id="GO:0005524">
    <property type="term" value="F:ATP binding"/>
    <property type="evidence" value="ECO:0007669"/>
    <property type="project" value="InterPro"/>
</dbReference>
<dbReference type="Gene3D" id="3.20.70.20">
    <property type="match status" value="1"/>
</dbReference>
<proteinExistence type="predicted"/>
<evidence type="ECO:0000259" key="1">
    <source>
        <dbReference type="Pfam" id="PF00317"/>
    </source>
</evidence>